<keyword evidence="5" id="KW-0812">Transmembrane</keyword>
<dbReference type="AlphaFoldDB" id="A0AAD2A9M5"/>
<keyword evidence="3" id="KW-0808">Transferase</keyword>
<keyword evidence="2" id="KW-0328">Glycosyltransferase</keyword>
<dbReference type="GO" id="GO:0000139">
    <property type="term" value="C:Golgi membrane"/>
    <property type="evidence" value="ECO:0007669"/>
    <property type="project" value="UniProtKB-SubCell"/>
</dbReference>
<dbReference type="InterPro" id="IPR007657">
    <property type="entry name" value="Glycosyltransferase_61"/>
</dbReference>
<comment type="subcellular location">
    <subcellularLocation>
        <location evidence="1">Golgi apparatus membrane</location>
        <topology evidence="1">Single-pass type II membrane protein</topology>
    </subcellularLocation>
</comment>
<evidence type="ECO:0000256" key="4">
    <source>
        <dbReference type="ARBA" id="ARBA00023180"/>
    </source>
</evidence>
<evidence type="ECO:0000313" key="7">
    <source>
        <dbReference type="EMBL" id="CAI9784130.1"/>
    </source>
</evidence>
<reference evidence="7" key="1">
    <citation type="submission" date="2023-05" db="EMBL/GenBank/DDBJ databases">
        <authorList>
            <person name="Huff M."/>
        </authorList>
    </citation>
    <scope>NUCLEOTIDE SEQUENCE</scope>
</reference>
<evidence type="ECO:0000256" key="5">
    <source>
        <dbReference type="SAM" id="Phobius"/>
    </source>
</evidence>
<feature type="transmembrane region" description="Helical" evidence="5">
    <location>
        <begin position="174"/>
        <end position="197"/>
    </location>
</feature>
<keyword evidence="5" id="KW-1133">Transmembrane helix</keyword>
<proteinExistence type="predicted"/>
<dbReference type="GO" id="GO:0016763">
    <property type="term" value="F:pentosyltransferase activity"/>
    <property type="evidence" value="ECO:0007669"/>
    <property type="project" value="UniProtKB-ARBA"/>
</dbReference>
<name>A0AAD2A9M5_9LAMI</name>
<sequence>MSTRRPRRELNGTIEGPESLEFLLSRLGKDRKNLEATGFALDKAVLLFVLQKCTFFSDGIEEQENVVRPNTRQEDNLEFYDTSRYTKRKHHSTSLSIQSQCSGCYLLVCVLVGAQGAGLTNELFLPSGAVMVRVELQDNYPNLLAAWLEQVRICEYIRLLVIQLVEMEKEPRKLVFRSAPVIFLLVLSLVYIDLFWANFISFDQWKKYRSYSESIFNNSKILNETLKQNSLDFLFSSLLAGEDRSKLKATGFACNTAVYSIHCVTNQPVRIDTRTMTVYIPSDQPVQETVIKPYARQEDHNLLKIVTPVKIMHGNTTPPVCQHNHEIPAVIFSSSGFVGNVFHEINEIIIPLYITSKNLRSRVLFILEDYKPSFLSKYSKVISRLSSYEVMNPAADQSVHCFPGVVVGLKFHGHLSLNSSDVPKGHSMHELRQFLRQAFNLKFSHVSQIKRPTLMLLSRRTTRRFLNEDEMVAMMEELGFHVILVARAKVVSNLNIFANLINSCKVFVAAHGAGLTNELFLPDGAVMVQVDLVGLEWAGATYYGNPARAMGVHYLRYKIKPEESSLLKVFGRNHTVMTDPRSVHDPLGKEAYLNGQNVRINLARFRETLVEALSLVGDSTL</sequence>
<gene>
    <name evidence="7" type="ORF">FPE_LOCUS31560</name>
</gene>
<feature type="domain" description="Glycosyltransferase 61 catalytic" evidence="6">
    <location>
        <begin position="416"/>
        <end position="528"/>
    </location>
</feature>
<dbReference type="PANTHER" id="PTHR20961:SF108">
    <property type="entry name" value="GLYCOSYLTRANSFERASE"/>
    <property type="match status" value="1"/>
</dbReference>
<keyword evidence="5" id="KW-0472">Membrane</keyword>
<dbReference type="Proteomes" id="UP000834106">
    <property type="component" value="Chromosome 20"/>
</dbReference>
<organism evidence="7 8">
    <name type="scientific">Fraxinus pennsylvanica</name>
    <dbReference type="NCBI Taxonomy" id="56036"/>
    <lineage>
        <taxon>Eukaryota</taxon>
        <taxon>Viridiplantae</taxon>
        <taxon>Streptophyta</taxon>
        <taxon>Embryophyta</taxon>
        <taxon>Tracheophyta</taxon>
        <taxon>Spermatophyta</taxon>
        <taxon>Magnoliopsida</taxon>
        <taxon>eudicotyledons</taxon>
        <taxon>Gunneridae</taxon>
        <taxon>Pentapetalae</taxon>
        <taxon>asterids</taxon>
        <taxon>lamiids</taxon>
        <taxon>Lamiales</taxon>
        <taxon>Oleaceae</taxon>
        <taxon>Oleeae</taxon>
        <taxon>Fraxinus</taxon>
    </lineage>
</organism>
<evidence type="ECO:0000313" key="8">
    <source>
        <dbReference type="Proteomes" id="UP000834106"/>
    </source>
</evidence>
<dbReference type="EMBL" id="OU503055">
    <property type="protein sequence ID" value="CAI9784130.1"/>
    <property type="molecule type" value="Genomic_DNA"/>
</dbReference>
<accession>A0AAD2A9M5</accession>
<protein>
    <recommendedName>
        <fullName evidence="6">Glycosyltransferase 61 catalytic domain-containing protein</fullName>
    </recommendedName>
</protein>
<evidence type="ECO:0000256" key="1">
    <source>
        <dbReference type="ARBA" id="ARBA00004323"/>
    </source>
</evidence>
<dbReference type="PANTHER" id="PTHR20961">
    <property type="entry name" value="GLYCOSYLTRANSFERASE"/>
    <property type="match status" value="1"/>
</dbReference>
<evidence type="ECO:0000256" key="2">
    <source>
        <dbReference type="ARBA" id="ARBA00022676"/>
    </source>
</evidence>
<evidence type="ECO:0000259" key="6">
    <source>
        <dbReference type="Pfam" id="PF04577"/>
    </source>
</evidence>
<keyword evidence="4" id="KW-0325">Glycoprotein</keyword>
<dbReference type="InterPro" id="IPR049625">
    <property type="entry name" value="Glyco_transf_61_cat"/>
</dbReference>
<evidence type="ECO:0000256" key="3">
    <source>
        <dbReference type="ARBA" id="ARBA00022679"/>
    </source>
</evidence>
<dbReference type="Pfam" id="PF04577">
    <property type="entry name" value="Glyco_transf_61"/>
    <property type="match status" value="1"/>
</dbReference>
<keyword evidence="8" id="KW-1185">Reference proteome</keyword>